<dbReference type="InterPro" id="IPR016181">
    <property type="entry name" value="Acyl_CoA_acyltransferase"/>
</dbReference>
<protein>
    <submittedName>
        <fullName evidence="4">Phosphinothricin acetyltransferase</fullName>
    </submittedName>
</protein>
<dbReference type="SUPFAM" id="SSF55729">
    <property type="entry name" value="Acyl-CoA N-acyltransferases (Nat)"/>
    <property type="match status" value="1"/>
</dbReference>
<evidence type="ECO:0000313" key="4">
    <source>
        <dbReference type="EMBL" id="SDH56880.1"/>
    </source>
</evidence>
<dbReference type="AlphaFoldDB" id="A0A1G8DHT7"/>
<dbReference type="InterPro" id="IPR000182">
    <property type="entry name" value="GNAT_dom"/>
</dbReference>
<evidence type="ECO:0000256" key="1">
    <source>
        <dbReference type="ARBA" id="ARBA00022679"/>
    </source>
</evidence>
<feature type="domain" description="N-acetyltransferase" evidence="3">
    <location>
        <begin position="3"/>
        <end position="158"/>
    </location>
</feature>
<evidence type="ECO:0000259" key="3">
    <source>
        <dbReference type="PROSITE" id="PS51186"/>
    </source>
</evidence>
<keyword evidence="1 4" id="KW-0808">Transferase</keyword>
<dbReference type="Pfam" id="PF00583">
    <property type="entry name" value="Acetyltransf_1"/>
    <property type="match status" value="1"/>
</dbReference>
<dbReference type="PANTHER" id="PTHR43072">
    <property type="entry name" value="N-ACETYLTRANSFERASE"/>
    <property type="match status" value="1"/>
</dbReference>
<evidence type="ECO:0000256" key="2">
    <source>
        <dbReference type="ARBA" id="ARBA00023315"/>
    </source>
</evidence>
<accession>A0A1G8DHT7</accession>
<dbReference type="EMBL" id="LT629695">
    <property type="protein sequence ID" value="SDH56880.1"/>
    <property type="molecule type" value="Genomic_DNA"/>
</dbReference>
<dbReference type="RefSeq" id="WP_331711967.1">
    <property type="nucleotide sequence ID" value="NZ_LT629695.1"/>
</dbReference>
<gene>
    <name evidence="4" type="ORF">SAMN04489720_1642</name>
</gene>
<sequence length="164" mass="17782">MTIALRPMDPHDWGAVERIYADGIASGLATFEATTPERDVFFASRVDGLSSVAVDASGSIVGWVAASQVSARAVYRGVVEHSVYVAHGQHGRGIGGMLLRRLIADADALGIWTIQSAIFPENVGSIRLHEREGFRVVGTRERIARMPDGAWRDTVLLERRGELG</sequence>
<name>A0A1G8DHT7_9MICO</name>
<dbReference type="STRING" id="399736.SAMN04489720_1642"/>
<dbReference type="PANTHER" id="PTHR43072:SF23">
    <property type="entry name" value="UPF0039 PROTEIN C11D3.02C"/>
    <property type="match status" value="1"/>
</dbReference>
<dbReference type="Gene3D" id="3.40.630.30">
    <property type="match status" value="1"/>
</dbReference>
<evidence type="ECO:0000313" key="5">
    <source>
        <dbReference type="Proteomes" id="UP000198822"/>
    </source>
</evidence>
<organism evidence="4 5">
    <name type="scientific">Agrococcus jejuensis</name>
    <dbReference type="NCBI Taxonomy" id="399736"/>
    <lineage>
        <taxon>Bacteria</taxon>
        <taxon>Bacillati</taxon>
        <taxon>Actinomycetota</taxon>
        <taxon>Actinomycetes</taxon>
        <taxon>Micrococcales</taxon>
        <taxon>Microbacteriaceae</taxon>
        <taxon>Agrococcus</taxon>
    </lineage>
</organism>
<dbReference type="Proteomes" id="UP000198822">
    <property type="component" value="Chromosome I"/>
</dbReference>
<dbReference type="PROSITE" id="PS51186">
    <property type="entry name" value="GNAT"/>
    <property type="match status" value="1"/>
</dbReference>
<proteinExistence type="predicted"/>
<reference evidence="5" key="1">
    <citation type="submission" date="2016-10" db="EMBL/GenBank/DDBJ databases">
        <authorList>
            <person name="Varghese N."/>
            <person name="Submissions S."/>
        </authorList>
    </citation>
    <scope>NUCLEOTIDE SEQUENCE [LARGE SCALE GENOMIC DNA]</scope>
    <source>
        <strain evidence="5">DSM 22002</strain>
    </source>
</reference>
<keyword evidence="5" id="KW-1185">Reference proteome</keyword>
<dbReference type="CDD" id="cd04301">
    <property type="entry name" value="NAT_SF"/>
    <property type="match status" value="1"/>
</dbReference>
<keyword evidence="2" id="KW-0012">Acyltransferase</keyword>
<dbReference type="GO" id="GO:0016747">
    <property type="term" value="F:acyltransferase activity, transferring groups other than amino-acyl groups"/>
    <property type="evidence" value="ECO:0007669"/>
    <property type="project" value="InterPro"/>
</dbReference>